<sequence length="57" mass="6704">MTLFDALRWNGWRDGPMSQYIPHIFFDPHELVSRVNKVRKLDNDALPTFRFSLVLAA</sequence>
<gene>
    <name evidence="1" type="ORF">Pla100_12020</name>
</gene>
<organism evidence="1 2">
    <name type="scientific">Neorhodopirellula pilleata</name>
    <dbReference type="NCBI Taxonomy" id="2714738"/>
    <lineage>
        <taxon>Bacteria</taxon>
        <taxon>Pseudomonadati</taxon>
        <taxon>Planctomycetota</taxon>
        <taxon>Planctomycetia</taxon>
        <taxon>Pirellulales</taxon>
        <taxon>Pirellulaceae</taxon>
        <taxon>Neorhodopirellula</taxon>
    </lineage>
</organism>
<evidence type="ECO:0000313" key="1">
    <source>
        <dbReference type="EMBL" id="TWU01468.1"/>
    </source>
</evidence>
<protein>
    <submittedName>
        <fullName evidence="1">Uncharacterized protein</fullName>
    </submittedName>
</protein>
<dbReference type="Proteomes" id="UP000316213">
    <property type="component" value="Unassembled WGS sequence"/>
</dbReference>
<comment type="caution">
    <text evidence="1">The sequence shown here is derived from an EMBL/GenBank/DDBJ whole genome shotgun (WGS) entry which is preliminary data.</text>
</comment>
<name>A0A5C6APM0_9BACT</name>
<reference evidence="1 2" key="1">
    <citation type="submission" date="2019-02" db="EMBL/GenBank/DDBJ databases">
        <title>Deep-cultivation of Planctomycetes and their phenomic and genomic characterization uncovers novel biology.</title>
        <authorList>
            <person name="Wiegand S."/>
            <person name="Jogler M."/>
            <person name="Boedeker C."/>
            <person name="Pinto D."/>
            <person name="Vollmers J."/>
            <person name="Rivas-Marin E."/>
            <person name="Kohn T."/>
            <person name="Peeters S.H."/>
            <person name="Heuer A."/>
            <person name="Rast P."/>
            <person name="Oberbeckmann S."/>
            <person name="Bunk B."/>
            <person name="Jeske O."/>
            <person name="Meyerdierks A."/>
            <person name="Storesund J.E."/>
            <person name="Kallscheuer N."/>
            <person name="Luecker S."/>
            <person name="Lage O.M."/>
            <person name="Pohl T."/>
            <person name="Merkel B.J."/>
            <person name="Hornburger P."/>
            <person name="Mueller R.-W."/>
            <person name="Bruemmer F."/>
            <person name="Labrenz M."/>
            <person name="Spormann A.M."/>
            <person name="Op Den Camp H."/>
            <person name="Overmann J."/>
            <person name="Amann R."/>
            <person name="Jetten M.S.M."/>
            <person name="Mascher T."/>
            <person name="Medema M.H."/>
            <person name="Devos D.P."/>
            <person name="Kaster A.-K."/>
            <person name="Ovreas L."/>
            <person name="Rohde M."/>
            <person name="Galperin M.Y."/>
            <person name="Jogler C."/>
        </authorList>
    </citation>
    <scope>NUCLEOTIDE SEQUENCE [LARGE SCALE GENOMIC DNA]</scope>
    <source>
        <strain evidence="1 2">Pla100</strain>
    </source>
</reference>
<dbReference type="AlphaFoldDB" id="A0A5C6APM0"/>
<accession>A0A5C6APM0</accession>
<keyword evidence="2" id="KW-1185">Reference proteome</keyword>
<evidence type="ECO:0000313" key="2">
    <source>
        <dbReference type="Proteomes" id="UP000316213"/>
    </source>
</evidence>
<proteinExistence type="predicted"/>
<dbReference type="EMBL" id="SJPM01000002">
    <property type="protein sequence ID" value="TWU01468.1"/>
    <property type="molecule type" value="Genomic_DNA"/>
</dbReference>